<dbReference type="Proteomes" id="UP001242480">
    <property type="component" value="Unassembled WGS sequence"/>
</dbReference>
<gene>
    <name evidence="11" type="ORF">QO011_004554</name>
</gene>
<evidence type="ECO:0000313" key="12">
    <source>
        <dbReference type="Proteomes" id="UP001242480"/>
    </source>
</evidence>
<evidence type="ECO:0000256" key="8">
    <source>
        <dbReference type="ARBA" id="ARBA00023014"/>
    </source>
</evidence>
<keyword evidence="9" id="KW-0234">DNA repair</keyword>
<protein>
    <recommendedName>
        <fullName evidence="2">Type-4 uracil-DNA glycosylase</fullName>
    </recommendedName>
</protein>
<dbReference type="PANTHER" id="PTHR33693:SF9">
    <property type="entry name" value="TYPE-4 URACIL-DNA GLYCOSYLASE"/>
    <property type="match status" value="1"/>
</dbReference>
<evidence type="ECO:0000256" key="5">
    <source>
        <dbReference type="ARBA" id="ARBA00022763"/>
    </source>
</evidence>
<evidence type="ECO:0000259" key="10">
    <source>
        <dbReference type="SMART" id="SM00986"/>
    </source>
</evidence>
<dbReference type="Pfam" id="PF03167">
    <property type="entry name" value="UDG"/>
    <property type="match status" value="1"/>
</dbReference>
<dbReference type="Pfam" id="PF13566">
    <property type="entry name" value="DUF4130"/>
    <property type="match status" value="1"/>
</dbReference>
<dbReference type="CDD" id="cd10030">
    <property type="entry name" value="UDG-F4_TTUDGA_SPO1dp_like"/>
    <property type="match status" value="1"/>
</dbReference>
<proteinExistence type="inferred from homology"/>
<reference evidence="11 12" key="1">
    <citation type="submission" date="2023-07" db="EMBL/GenBank/DDBJ databases">
        <title>Genomic Encyclopedia of Type Strains, Phase IV (KMG-IV): sequencing the most valuable type-strain genomes for metagenomic binning, comparative biology and taxonomic classification.</title>
        <authorList>
            <person name="Goeker M."/>
        </authorList>
    </citation>
    <scope>NUCLEOTIDE SEQUENCE [LARGE SCALE GENOMIC DNA]</scope>
    <source>
        <strain evidence="11 12">DSM 19619</strain>
    </source>
</reference>
<dbReference type="Gene3D" id="3.40.470.10">
    <property type="entry name" value="Uracil-DNA glycosylase-like domain"/>
    <property type="match status" value="1"/>
</dbReference>
<name>A0ABU0JB82_9HYPH</name>
<accession>A0ABU0JB82</accession>
<dbReference type="NCBIfam" id="TIGR03915">
    <property type="entry name" value="SAM_7_link_chp"/>
    <property type="match status" value="1"/>
</dbReference>
<evidence type="ECO:0000313" key="11">
    <source>
        <dbReference type="EMBL" id="MDQ0471529.1"/>
    </source>
</evidence>
<keyword evidence="8" id="KW-0411">Iron-sulfur</keyword>
<evidence type="ECO:0000256" key="1">
    <source>
        <dbReference type="ARBA" id="ARBA00006521"/>
    </source>
</evidence>
<evidence type="ECO:0000256" key="2">
    <source>
        <dbReference type="ARBA" id="ARBA00019403"/>
    </source>
</evidence>
<dbReference type="NCBIfam" id="TIGR03914">
    <property type="entry name" value="UDG_fam_dom"/>
    <property type="match status" value="1"/>
</dbReference>
<dbReference type="InterPro" id="IPR025404">
    <property type="entry name" value="DUF4130"/>
</dbReference>
<dbReference type="InterPro" id="IPR005122">
    <property type="entry name" value="Uracil-DNA_glycosylase-like"/>
</dbReference>
<evidence type="ECO:0000256" key="4">
    <source>
        <dbReference type="ARBA" id="ARBA00022723"/>
    </source>
</evidence>
<comment type="caution">
    <text evidence="11">The sequence shown here is derived from an EMBL/GenBank/DDBJ whole genome shotgun (WGS) entry which is preliminary data.</text>
</comment>
<keyword evidence="7" id="KW-0408">Iron</keyword>
<evidence type="ECO:0000256" key="3">
    <source>
        <dbReference type="ARBA" id="ARBA00022485"/>
    </source>
</evidence>
<evidence type="ECO:0000256" key="9">
    <source>
        <dbReference type="ARBA" id="ARBA00023204"/>
    </source>
</evidence>
<dbReference type="InterPro" id="IPR023875">
    <property type="entry name" value="DNA_repair_put"/>
</dbReference>
<keyword evidence="11" id="KW-0548">Nucleotidyltransferase</keyword>
<evidence type="ECO:0000256" key="7">
    <source>
        <dbReference type="ARBA" id="ARBA00023004"/>
    </source>
</evidence>
<dbReference type="RefSeq" id="WP_307276847.1">
    <property type="nucleotide sequence ID" value="NZ_JAUSVX010000009.1"/>
</dbReference>
<sequence>MALVHLADGADLAGFRRAIRRLVAAGAAPEDVIWRSGEDGDLFGAGSADFVGTDAADFVDGGEAGPAPPLALPRVVGAAVEAVVCHRDPERYALLHRLIWRVLHGERTVLEARSDPLVHRLAGMQQAIRRDIHKMHAFLRFRRVTAESGERFVAWFEPEHFILEAVADFFADRFPGFAWSILTPVGSLHWDGAALDFGPPGTRGAAMPDDSVETAWRAYYEATFNPARLNPTMMRSEMPKKYWRNLPETQAIPHLIRTAPSRVTAMLEKEAAMPLKRNPDKAVAALPDQAPKSLAELNRIIAASEPLVPGATRAVLGEGPVGAALAFVGEQPGDQEDLQGRPFVGPAGQLLDRAMAEAGIDRTEAYVTNAVKHFKFEQRGKRRIHQKPTAGEVRHYRWWLMRELDFVHPRLVVALGATAVLALAGKALPIARCRGEARLEGRPGFITVHPSYLLRLPDEDARHAAYAAFLDDLRHVRAILERRPAS</sequence>
<keyword evidence="4" id="KW-0479">Metal-binding</keyword>
<keyword evidence="12" id="KW-1185">Reference proteome</keyword>
<keyword evidence="5" id="KW-0227">DNA damage</keyword>
<dbReference type="GO" id="GO:0003887">
    <property type="term" value="F:DNA-directed DNA polymerase activity"/>
    <property type="evidence" value="ECO:0007669"/>
    <property type="project" value="UniProtKB-EC"/>
</dbReference>
<evidence type="ECO:0000256" key="6">
    <source>
        <dbReference type="ARBA" id="ARBA00022801"/>
    </source>
</evidence>
<dbReference type="InterPro" id="IPR036895">
    <property type="entry name" value="Uracil-DNA_glycosylase-like_sf"/>
</dbReference>
<feature type="domain" description="Uracil-DNA glycosylase-like" evidence="10">
    <location>
        <begin position="316"/>
        <end position="474"/>
    </location>
</feature>
<dbReference type="EMBL" id="JAUSVX010000009">
    <property type="protein sequence ID" value="MDQ0471529.1"/>
    <property type="molecule type" value="Genomic_DNA"/>
</dbReference>
<keyword evidence="6" id="KW-0378">Hydrolase</keyword>
<dbReference type="SUPFAM" id="SSF52141">
    <property type="entry name" value="Uracil-DNA glycosylase-like"/>
    <property type="match status" value="1"/>
</dbReference>
<dbReference type="PANTHER" id="PTHR33693">
    <property type="entry name" value="TYPE-5 URACIL-DNA GLYCOSYLASE"/>
    <property type="match status" value="1"/>
</dbReference>
<dbReference type="SMART" id="SM00987">
    <property type="entry name" value="UreE_C"/>
    <property type="match status" value="1"/>
</dbReference>
<keyword evidence="3" id="KW-0004">4Fe-4S</keyword>
<dbReference type="InterPro" id="IPR005273">
    <property type="entry name" value="Ura-DNA_glyco_family4"/>
</dbReference>
<keyword evidence="11" id="KW-0808">Transferase</keyword>
<organism evidence="11 12">
    <name type="scientific">Labrys wisconsinensis</name>
    <dbReference type="NCBI Taxonomy" id="425677"/>
    <lineage>
        <taxon>Bacteria</taxon>
        <taxon>Pseudomonadati</taxon>
        <taxon>Pseudomonadota</taxon>
        <taxon>Alphaproteobacteria</taxon>
        <taxon>Hyphomicrobiales</taxon>
        <taxon>Xanthobacteraceae</taxon>
        <taxon>Labrys</taxon>
    </lineage>
</organism>
<dbReference type="InterPro" id="IPR051536">
    <property type="entry name" value="UDG_Type-4/5"/>
</dbReference>
<comment type="similarity">
    <text evidence="1">Belongs to the uracil-DNA glycosylase (UDG) superfamily. Type 4 (UDGa) family.</text>
</comment>
<dbReference type="SMART" id="SM00986">
    <property type="entry name" value="UDG"/>
    <property type="match status" value="1"/>
</dbReference>